<keyword evidence="5" id="KW-0963">Cytoplasm</keyword>
<comment type="similarity">
    <text evidence="3">Belongs to the MDM1 family.</text>
</comment>
<name>A0A3S2MDA6_ORYJA</name>
<dbReference type="AlphaFoldDB" id="A0A3S2MDA6"/>
<evidence type="ECO:0000256" key="4">
    <source>
        <dbReference type="ARBA" id="ARBA00013508"/>
    </source>
</evidence>
<dbReference type="GO" id="GO:0005634">
    <property type="term" value="C:nucleus"/>
    <property type="evidence" value="ECO:0007669"/>
    <property type="project" value="UniProtKB-SubCell"/>
</dbReference>
<evidence type="ECO:0000256" key="3">
    <source>
        <dbReference type="ARBA" id="ARBA00010494"/>
    </source>
</evidence>
<dbReference type="GO" id="GO:0008017">
    <property type="term" value="F:microtubule binding"/>
    <property type="evidence" value="ECO:0007669"/>
    <property type="project" value="InterPro"/>
</dbReference>
<evidence type="ECO:0000256" key="8">
    <source>
        <dbReference type="ARBA" id="ARBA00023242"/>
    </source>
</evidence>
<dbReference type="GO" id="GO:0046600">
    <property type="term" value="P:negative regulation of centriole replication"/>
    <property type="evidence" value="ECO:0007669"/>
    <property type="project" value="InterPro"/>
</dbReference>
<evidence type="ECO:0000256" key="9">
    <source>
        <dbReference type="ARBA" id="ARBA00045771"/>
    </source>
</evidence>
<gene>
    <name evidence="11" type="ORF">OJAV_G00222920</name>
</gene>
<evidence type="ECO:0000256" key="2">
    <source>
        <dbReference type="ARBA" id="ARBA00004123"/>
    </source>
</evidence>
<dbReference type="PANTHER" id="PTHR32078:SF1">
    <property type="entry name" value="NUCLEAR PROTEIN MDM1"/>
    <property type="match status" value="1"/>
</dbReference>
<keyword evidence="7" id="KW-0206">Cytoskeleton</keyword>
<feature type="region of interest" description="Disordered" evidence="10">
    <location>
        <begin position="74"/>
        <end position="104"/>
    </location>
</feature>
<accession>A0A3S2MDA6</accession>
<evidence type="ECO:0000313" key="11">
    <source>
        <dbReference type="EMBL" id="RVE56602.1"/>
    </source>
</evidence>
<evidence type="ECO:0000313" key="12">
    <source>
        <dbReference type="Proteomes" id="UP000283210"/>
    </source>
</evidence>
<evidence type="ECO:0000256" key="7">
    <source>
        <dbReference type="ARBA" id="ARBA00023212"/>
    </source>
</evidence>
<evidence type="ECO:0000256" key="10">
    <source>
        <dbReference type="SAM" id="MobiDB-lite"/>
    </source>
</evidence>
<keyword evidence="8" id="KW-0539">Nucleus</keyword>
<dbReference type="GO" id="GO:0005874">
    <property type="term" value="C:microtubule"/>
    <property type="evidence" value="ECO:0007669"/>
    <property type="project" value="UniProtKB-KW"/>
</dbReference>
<dbReference type="EMBL" id="CM012459">
    <property type="protein sequence ID" value="RVE56602.1"/>
    <property type="molecule type" value="Genomic_DNA"/>
</dbReference>
<comment type="subcellular location">
    <subcellularLocation>
        <location evidence="1">Cytoplasm</location>
        <location evidence="1">Cytoskeleton</location>
        <location evidence="1">Microtubule organizing center</location>
        <location evidence="1">Centrosome</location>
        <location evidence="1">Centriole</location>
    </subcellularLocation>
    <subcellularLocation>
        <location evidence="2">Nucleus</location>
    </subcellularLocation>
</comment>
<evidence type="ECO:0000256" key="5">
    <source>
        <dbReference type="ARBA" id="ARBA00022490"/>
    </source>
</evidence>
<dbReference type="InterPro" id="IPR029136">
    <property type="entry name" value="MDM1"/>
</dbReference>
<dbReference type="OrthoDB" id="9999940at2759"/>
<evidence type="ECO:0000256" key="6">
    <source>
        <dbReference type="ARBA" id="ARBA00022701"/>
    </source>
</evidence>
<reference evidence="11 12" key="1">
    <citation type="submission" date="2018-11" db="EMBL/GenBank/DDBJ databases">
        <authorList>
            <person name="Lopez-Roques C."/>
            <person name="Donnadieu C."/>
            <person name="Bouchez O."/>
            <person name="Klopp C."/>
            <person name="Cabau C."/>
            <person name="Zahm M."/>
        </authorList>
    </citation>
    <scope>NUCLEOTIDE SEQUENCE [LARGE SCALE GENOMIC DNA]</scope>
    <source>
        <strain evidence="11">RS831</strain>
        <tissue evidence="11">Whole body</tissue>
    </source>
</reference>
<dbReference type="Proteomes" id="UP000283210">
    <property type="component" value="Chromosome 23"/>
</dbReference>
<proteinExistence type="inferred from homology"/>
<protein>
    <recommendedName>
        <fullName evidence="4">Nuclear protein MDM1</fullName>
    </recommendedName>
</protein>
<reference evidence="11 12" key="2">
    <citation type="submission" date="2019-01" db="EMBL/GenBank/DDBJ databases">
        <title>A chromosome length genome reference of the Java medaka (oryzias javanicus).</title>
        <authorList>
            <person name="Herpin A."/>
            <person name="Takehana Y."/>
            <person name="Naruse K."/>
            <person name="Ansai S."/>
            <person name="Kawaguchi M."/>
        </authorList>
    </citation>
    <scope>NUCLEOTIDE SEQUENCE [LARGE SCALE GENOMIC DNA]</scope>
    <source>
        <strain evidence="11">RS831</strain>
        <tissue evidence="11">Whole body</tissue>
    </source>
</reference>
<keyword evidence="6" id="KW-0493">Microtubule</keyword>
<keyword evidence="12" id="KW-1185">Reference proteome</keyword>
<dbReference type="PANTHER" id="PTHR32078">
    <property type="entry name" value="NUCLEAR PROTEIN MDM1"/>
    <property type="match status" value="1"/>
</dbReference>
<evidence type="ECO:0000256" key="1">
    <source>
        <dbReference type="ARBA" id="ARBA00004114"/>
    </source>
</evidence>
<dbReference type="GO" id="GO:0005814">
    <property type="term" value="C:centriole"/>
    <property type="evidence" value="ECO:0007669"/>
    <property type="project" value="UniProtKB-SubCell"/>
</dbReference>
<sequence length="177" mass="19150">MGLVAEPPAVTAAAQLLELHLLREAPGGAVPVERQRNVSHPQQLQRNVSVVSMATEAGTPSDLPVKRKEAWPEKGFTHQHKPYCSPSPKPSTQASPLAPPPAPPPLHAIQGSMRHPDFQHNGELGVRLRETSCSGESGGHEDDRLSVMSWRSAASCSAASVVLERAQKRQQTFWGKH</sequence>
<comment type="function">
    <text evidence="9">Microtubule-binding protein that negatively regulates centriole duplication. Binds to and stabilizes microtubules.</text>
</comment>
<organism evidence="11 12">
    <name type="scientific">Oryzias javanicus</name>
    <name type="common">Javanese ricefish</name>
    <name type="synonym">Aplocheilus javanicus</name>
    <dbReference type="NCBI Taxonomy" id="123683"/>
    <lineage>
        <taxon>Eukaryota</taxon>
        <taxon>Metazoa</taxon>
        <taxon>Chordata</taxon>
        <taxon>Craniata</taxon>
        <taxon>Vertebrata</taxon>
        <taxon>Euteleostomi</taxon>
        <taxon>Actinopterygii</taxon>
        <taxon>Neopterygii</taxon>
        <taxon>Teleostei</taxon>
        <taxon>Neoteleostei</taxon>
        <taxon>Acanthomorphata</taxon>
        <taxon>Ovalentaria</taxon>
        <taxon>Atherinomorphae</taxon>
        <taxon>Beloniformes</taxon>
        <taxon>Adrianichthyidae</taxon>
        <taxon>Oryziinae</taxon>
        <taxon>Oryzias</taxon>
    </lineage>
</organism>